<keyword evidence="2" id="KW-1185">Reference proteome</keyword>
<dbReference type="EMBL" id="CYGY02000053">
    <property type="protein sequence ID" value="SIT46875.1"/>
    <property type="molecule type" value="Genomic_DNA"/>
</dbReference>
<organism evidence="1 2">
    <name type="scientific">Paraburkholderia piptadeniae</name>
    <dbReference type="NCBI Taxonomy" id="1701573"/>
    <lineage>
        <taxon>Bacteria</taxon>
        <taxon>Pseudomonadati</taxon>
        <taxon>Pseudomonadota</taxon>
        <taxon>Betaproteobacteria</taxon>
        <taxon>Burkholderiales</taxon>
        <taxon>Burkholderiaceae</taxon>
        <taxon>Paraburkholderia</taxon>
    </lineage>
</organism>
<dbReference type="AlphaFoldDB" id="A0A1N7SIR9"/>
<accession>A0A1N7SIR9</accession>
<name>A0A1N7SIR9_9BURK</name>
<proteinExistence type="predicted"/>
<sequence length="66" mass="7977">MVYLIDSALLWRRVNMRAFAYFGGHPQRYAHYLRKPSKVLAGHPVLRVYRQIHRTQYVQTRCRLFA</sequence>
<protein>
    <submittedName>
        <fullName evidence="1">Uncharacterized protein</fullName>
    </submittedName>
</protein>
<reference evidence="1" key="1">
    <citation type="submission" date="2016-12" db="EMBL/GenBank/DDBJ databases">
        <authorList>
            <person name="Moulin L."/>
        </authorList>
    </citation>
    <scope>NUCLEOTIDE SEQUENCE [LARGE SCALE GENOMIC DNA]</scope>
    <source>
        <strain evidence="1">STM 7183</strain>
    </source>
</reference>
<evidence type="ECO:0000313" key="1">
    <source>
        <dbReference type="EMBL" id="SIT46875.1"/>
    </source>
</evidence>
<dbReference type="Proteomes" id="UP000195569">
    <property type="component" value="Unassembled WGS sequence"/>
</dbReference>
<evidence type="ECO:0000313" key="2">
    <source>
        <dbReference type="Proteomes" id="UP000195569"/>
    </source>
</evidence>
<comment type="caution">
    <text evidence="1">The sequence shown here is derived from an EMBL/GenBank/DDBJ whole genome shotgun (WGS) entry which is preliminary data.</text>
</comment>
<gene>
    <name evidence="1" type="ORF">BN2476_530029</name>
</gene>